<evidence type="ECO:0000256" key="2">
    <source>
        <dbReference type="SAM" id="Phobius"/>
    </source>
</evidence>
<dbReference type="InterPro" id="IPR011545">
    <property type="entry name" value="DEAD/DEAH_box_helicase_dom"/>
</dbReference>
<name>A0A9W9QYM0_PENBR</name>
<dbReference type="GO" id="GO:0043138">
    <property type="term" value="F:3'-5' DNA helicase activity"/>
    <property type="evidence" value="ECO:0007669"/>
    <property type="project" value="TreeGrafter"/>
</dbReference>
<reference evidence="4" key="2">
    <citation type="journal article" date="2023" name="IMA Fungus">
        <title>Comparative genomic study of the Penicillium genus elucidates a diverse pangenome and 15 lateral gene transfer events.</title>
        <authorList>
            <person name="Petersen C."/>
            <person name="Sorensen T."/>
            <person name="Nielsen M.R."/>
            <person name="Sondergaard T.E."/>
            <person name="Sorensen J.L."/>
            <person name="Fitzpatrick D.A."/>
            <person name="Frisvad J.C."/>
            <person name="Nielsen K.L."/>
        </authorList>
    </citation>
    <scope>NUCLEOTIDE SEQUENCE</scope>
    <source>
        <strain evidence="4">IBT 35675</strain>
    </source>
</reference>
<evidence type="ECO:0000259" key="3">
    <source>
        <dbReference type="Pfam" id="PF00270"/>
    </source>
</evidence>
<dbReference type="EMBL" id="JAPZBR010000006">
    <property type="protein sequence ID" value="KAJ5349740.1"/>
    <property type="molecule type" value="Genomic_DNA"/>
</dbReference>
<dbReference type="GO" id="GO:0000724">
    <property type="term" value="P:double-strand break repair via homologous recombination"/>
    <property type="evidence" value="ECO:0007669"/>
    <property type="project" value="TreeGrafter"/>
</dbReference>
<protein>
    <recommendedName>
        <fullName evidence="3">DEAD/DEAH-box helicase domain-containing protein</fullName>
    </recommendedName>
</protein>
<dbReference type="InterPro" id="IPR027417">
    <property type="entry name" value="P-loop_NTPase"/>
</dbReference>
<sequence>MARVFSFQAMQAGRQSVVAILPTGGGKSLLFQLHAFCSGLGTTIVVVPLLALQHNLHARNRGLNLRSEIWNGQKTPPGDTILLVTPEATGTPAFLAFANRLAAEHRLDRIVIDECHYEPANFRPAFESLSTLPRPKHAFKEGTHQHQQRGWKAHPIIYE</sequence>
<dbReference type="GO" id="GO:0005694">
    <property type="term" value="C:chromosome"/>
    <property type="evidence" value="ECO:0007669"/>
    <property type="project" value="TreeGrafter"/>
</dbReference>
<dbReference type="GO" id="GO:0005524">
    <property type="term" value="F:ATP binding"/>
    <property type="evidence" value="ECO:0007669"/>
    <property type="project" value="InterPro"/>
</dbReference>
<dbReference type="PANTHER" id="PTHR13710:SF154">
    <property type="entry name" value="RECQ HELICASE, PUTATIVE (AFU_ORTHOLOGUE AFUA_6G14720)-RELATED"/>
    <property type="match status" value="1"/>
</dbReference>
<gene>
    <name evidence="4" type="ORF">N7541_007467</name>
</gene>
<dbReference type="Proteomes" id="UP001148299">
    <property type="component" value="Unassembled WGS sequence"/>
</dbReference>
<comment type="caution">
    <text evidence="4">The sequence shown here is derived from an EMBL/GenBank/DDBJ whole genome shotgun (WGS) entry which is preliminary data.</text>
</comment>
<dbReference type="Pfam" id="PF00270">
    <property type="entry name" value="DEAD"/>
    <property type="match status" value="1"/>
</dbReference>
<comment type="similarity">
    <text evidence="1">Belongs to the helicase family. RecQ subfamily.</text>
</comment>
<dbReference type="AlphaFoldDB" id="A0A9W9QYM0"/>
<keyword evidence="2" id="KW-0472">Membrane</keyword>
<reference evidence="4" key="1">
    <citation type="submission" date="2022-12" db="EMBL/GenBank/DDBJ databases">
        <authorList>
            <person name="Petersen C."/>
        </authorList>
    </citation>
    <scope>NUCLEOTIDE SEQUENCE</scope>
    <source>
        <strain evidence="4">IBT 35675</strain>
    </source>
</reference>
<dbReference type="GO" id="GO:0009378">
    <property type="term" value="F:four-way junction helicase activity"/>
    <property type="evidence" value="ECO:0007669"/>
    <property type="project" value="TreeGrafter"/>
</dbReference>
<dbReference type="GO" id="GO:0005737">
    <property type="term" value="C:cytoplasm"/>
    <property type="evidence" value="ECO:0007669"/>
    <property type="project" value="TreeGrafter"/>
</dbReference>
<feature type="domain" description="DEAD/DEAH-box helicase" evidence="3">
    <location>
        <begin position="9"/>
        <end position="132"/>
    </location>
</feature>
<dbReference type="SUPFAM" id="SSF52540">
    <property type="entry name" value="P-loop containing nucleoside triphosphate hydrolases"/>
    <property type="match status" value="1"/>
</dbReference>
<keyword evidence="2" id="KW-1133">Transmembrane helix</keyword>
<keyword evidence="2" id="KW-0812">Transmembrane</keyword>
<dbReference type="PANTHER" id="PTHR13710">
    <property type="entry name" value="DNA HELICASE RECQ FAMILY MEMBER"/>
    <property type="match status" value="1"/>
</dbReference>
<evidence type="ECO:0000313" key="4">
    <source>
        <dbReference type="EMBL" id="KAJ5349740.1"/>
    </source>
</evidence>
<keyword evidence="5" id="KW-1185">Reference proteome</keyword>
<feature type="transmembrane region" description="Helical" evidence="2">
    <location>
        <begin position="31"/>
        <end position="52"/>
    </location>
</feature>
<organism evidence="4 5">
    <name type="scientific">Penicillium brevicompactum</name>
    <dbReference type="NCBI Taxonomy" id="5074"/>
    <lineage>
        <taxon>Eukaryota</taxon>
        <taxon>Fungi</taxon>
        <taxon>Dikarya</taxon>
        <taxon>Ascomycota</taxon>
        <taxon>Pezizomycotina</taxon>
        <taxon>Eurotiomycetes</taxon>
        <taxon>Eurotiomycetidae</taxon>
        <taxon>Eurotiales</taxon>
        <taxon>Aspergillaceae</taxon>
        <taxon>Penicillium</taxon>
    </lineage>
</organism>
<evidence type="ECO:0000256" key="1">
    <source>
        <dbReference type="ARBA" id="ARBA00005446"/>
    </source>
</evidence>
<dbReference type="Gene3D" id="3.40.50.300">
    <property type="entry name" value="P-loop containing nucleotide triphosphate hydrolases"/>
    <property type="match status" value="1"/>
</dbReference>
<proteinExistence type="inferred from homology"/>
<dbReference type="GO" id="GO:0003676">
    <property type="term" value="F:nucleic acid binding"/>
    <property type="evidence" value="ECO:0007669"/>
    <property type="project" value="InterPro"/>
</dbReference>
<accession>A0A9W9QYM0</accession>
<evidence type="ECO:0000313" key="5">
    <source>
        <dbReference type="Proteomes" id="UP001148299"/>
    </source>
</evidence>